<dbReference type="EMBL" id="UINC01159366">
    <property type="protein sequence ID" value="SVD57412.1"/>
    <property type="molecule type" value="Genomic_DNA"/>
</dbReference>
<proteinExistence type="predicted"/>
<dbReference type="AlphaFoldDB" id="A0A382WF78"/>
<reference evidence="1" key="1">
    <citation type="submission" date="2018-05" db="EMBL/GenBank/DDBJ databases">
        <authorList>
            <person name="Lanie J.A."/>
            <person name="Ng W.-L."/>
            <person name="Kazmierczak K.M."/>
            <person name="Andrzejewski T.M."/>
            <person name="Davidsen T.M."/>
            <person name="Wayne K.J."/>
            <person name="Tettelin H."/>
            <person name="Glass J.I."/>
            <person name="Rusch D."/>
            <person name="Podicherti R."/>
            <person name="Tsui H.-C.T."/>
            <person name="Winkler M.E."/>
        </authorList>
    </citation>
    <scope>NUCLEOTIDE SEQUENCE</scope>
</reference>
<evidence type="ECO:0008006" key="2">
    <source>
        <dbReference type="Google" id="ProtNLM"/>
    </source>
</evidence>
<organism evidence="1">
    <name type="scientific">marine metagenome</name>
    <dbReference type="NCBI Taxonomy" id="408172"/>
    <lineage>
        <taxon>unclassified sequences</taxon>
        <taxon>metagenomes</taxon>
        <taxon>ecological metagenomes</taxon>
    </lineage>
</organism>
<protein>
    <recommendedName>
        <fullName evidence="2">Major tropism determinant N-terminal domain-containing protein</fullName>
    </recommendedName>
</protein>
<sequence length="93" mass="9642">MATLIQFKRSATQNDVPATSDLSLGEIAINTYHGRMYTEKNDGSAAISEIGSNPASLTINDAITFPTADGSNTQVLQTNGSGTLGWTSMASSG</sequence>
<gene>
    <name evidence="1" type="ORF">METZ01_LOCUS410266</name>
</gene>
<accession>A0A382WF78</accession>
<feature type="non-terminal residue" evidence="1">
    <location>
        <position position="93"/>
    </location>
</feature>
<evidence type="ECO:0000313" key="1">
    <source>
        <dbReference type="EMBL" id="SVD57412.1"/>
    </source>
</evidence>
<name>A0A382WF78_9ZZZZ</name>